<organism evidence="1 2">
    <name type="scientific">Tunturiibacter empetritectus</name>
    <dbReference type="NCBI Taxonomy" id="3069691"/>
    <lineage>
        <taxon>Bacteria</taxon>
        <taxon>Pseudomonadati</taxon>
        <taxon>Acidobacteriota</taxon>
        <taxon>Terriglobia</taxon>
        <taxon>Terriglobales</taxon>
        <taxon>Acidobacteriaceae</taxon>
        <taxon>Tunturiibacter</taxon>
    </lineage>
</organism>
<keyword evidence="2" id="KW-1185">Reference proteome</keyword>
<protein>
    <submittedName>
        <fullName evidence="1">Uncharacterized protein</fullName>
    </submittedName>
</protein>
<evidence type="ECO:0000313" key="1">
    <source>
        <dbReference type="EMBL" id="MBB5316384.1"/>
    </source>
</evidence>
<sequence>MGHPAYQSKKVLFFFDKWYKRYNYCEVEKMSTAYTKSHVKVADELFLIVALLHQEQPEQKAFTVGQILERAAKEGLGSAAGSLRAHASQHAAANVDPDSRGGKYRMVFRERDNRIRLLAPSDYVHPDRHQKFYPDLDDIPEKYHALVEWARRRHEKTEGPPARWLEGLHQLKGMGKGIWKGVDADAYVRGLREGWE</sequence>
<reference evidence="1" key="1">
    <citation type="submission" date="2020-08" db="EMBL/GenBank/DDBJ databases">
        <title>Genomic Encyclopedia of Type Strains, Phase IV (KMG-V): Genome sequencing to study the core and pangenomes of soil and plant-associated prokaryotes.</title>
        <authorList>
            <person name="Whitman W."/>
        </authorList>
    </citation>
    <scope>NUCLEOTIDE SEQUENCE [LARGE SCALE GENOMIC DNA]</scope>
    <source>
        <strain evidence="1">M8UP27</strain>
    </source>
</reference>
<dbReference type="AlphaFoldDB" id="A0A7W8IFR9"/>
<dbReference type="Proteomes" id="UP000568106">
    <property type="component" value="Unassembled WGS sequence"/>
</dbReference>
<name>A0A7W8IFR9_9BACT</name>
<dbReference type="EMBL" id="JACHDY010000001">
    <property type="protein sequence ID" value="MBB5316384.1"/>
    <property type="molecule type" value="Genomic_DNA"/>
</dbReference>
<comment type="caution">
    <text evidence="1">The sequence shown here is derived from an EMBL/GenBank/DDBJ whole genome shotgun (WGS) entry which is preliminary data.</text>
</comment>
<proteinExistence type="predicted"/>
<accession>A0A7W8IFR9</accession>
<evidence type="ECO:0000313" key="2">
    <source>
        <dbReference type="Proteomes" id="UP000568106"/>
    </source>
</evidence>
<gene>
    <name evidence="1" type="ORF">HDF09_001034</name>
</gene>